<dbReference type="GO" id="GO:0005525">
    <property type="term" value="F:GTP binding"/>
    <property type="evidence" value="ECO:0007669"/>
    <property type="project" value="InterPro"/>
</dbReference>
<dbReference type="GO" id="GO:0003924">
    <property type="term" value="F:GTPase activity"/>
    <property type="evidence" value="ECO:0007669"/>
    <property type="project" value="InterPro"/>
</dbReference>
<evidence type="ECO:0000313" key="3">
    <source>
        <dbReference type="EMBL" id="CAH2318803.1"/>
    </source>
</evidence>
<evidence type="ECO:0000313" key="4">
    <source>
        <dbReference type="Proteomes" id="UP001295444"/>
    </source>
</evidence>
<dbReference type="EMBL" id="OW240921">
    <property type="protein sequence ID" value="CAH2318803.1"/>
    <property type="molecule type" value="Genomic_DNA"/>
</dbReference>
<feature type="coiled-coil region" evidence="1">
    <location>
        <begin position="113"/>
        <end position="165"/>
    </location>
</feature>
<name>A0AAD1TA44_PELCU</name>
<dbReference type="PANTHER" id="PTHR10751">
    <property type="entry name" value="GUANYLATE BINDING PROTEIN"/>
    <property type="match status" value="1"/>
</dbReference>
<proteinExistence type="predicted"/>
<dbReference type="Pfam" id="PF02841">
    <property type="entry name" value="GBP_C"/>
    <property type="match status" value="1"/>
</dbReference>
<dbReference type="Proteomes" id="UP001295444">
    <property type="component" value="Chromosome 10"/>
</dbReference>
<feature type="coiled-coil region" evidence="1">
    <location>
        <begin position="193"/>
        <end position="220"/>
    </location>
</feature>
<dbReference type="AlphaFoldDB" id="A0AAD1TA44"/>
<keyword evidence="1" id="KW-0175">Coiled coil</keyword>
<dbReference type="InterPro" id="IPR036543">
    <property type="entry name" value="Guanylate-bd_C_sf"/>
</dbReference>
<gene>
    <name evidence="3" type="ORF">PECUL_23A030154</name>
</gene>
<dbReference type="InterPro" id="IPR003191">
    <property type="entry name" value="Guanylate-bd/ATL_C"/>
</dbReference>
<reference evidence="3" key="1">
    <citation type="submission" date="2022-03" db="EMBL/GenBank/DDBJ databases">
        <authorList>
            <person name="Alioto T."/>
            <person name="Alioto T."/>
            <person name="Gomez Garrido J."/>
        </authorList>
    </citation>
    <scope>NUCLEOTIDE SEQUENCE</scope>
</reference>
<organism evidence="3 4">
    <name type="scientific">Pelobates cultripes</name>
    <name type="common">Western spadefoot toad</name>
    <dbReference type="NCBI Taxonomy" id="61616"/>
    <lineage>
        <taxon>Eukaryota</taxon>
        <taxon>Metazoa</taxon>
        <taxon>Chordata</taxon>
        <taxon>Craniata</taxon>
        <taxon>Vertebrata</taxon>
        <taxon>Euteleostomi</taxon>
        <taxon>Amphibia</taxon>
        <taxon>Batrachia</taxon>
        <taxon>Anura</taxon>
        <taxon>Pelobatoidea</taxon>
        <taxon>Pelobatidae</taxon>
        <taxon>Pelobates</taxon>
    </lineage>
</organism>
<keyword evidence="4" id="KW-1185">Reference proteome</keyword>
<sequence length="275" mass="32025">MCVEGTGMQPCHSVLQHNLSEKAERFLQGNLEESVKKCQVLLEELNKPLETGIRQRKYSKPGGHNIFKTEMQNLIVSYQQHPGKGMKANEVLKKFLDEKEKIETTILQTDQSLTENEKMMAAQKAQSEAIEREKKIVEEKNWRLQETMEAEKRSQELQLAMIQEKNEQDRNTLIEENKWLIEEKMKEKDNMMKEGMKKQCEMLEYEIQQLKRQQEEAKGSFLGNVISGILPGVFSPKTSMYSLTVPLQTNLWGHVLHCEVGEHQVFEGWFTHKDL</sequence>
<dbReference type="SUPFAM" id="SSF48340">
    <property type="entry name" value="Interferon-induced guanylate-binding protein 1 (GBP1), C-terminal domain"/>
    <property type="match status" value="1"/>
</dbReference>
<accession>A0AAD1TA44</accession>
<feature type="domain" description="Guanylate-binding protein/Atlastin C-terminal" evidence="2">
    <location>
        <begin position="13"/>
        <end position="211"/>
    </location>
</feature>
<evidence type="ECO:0000259" key="2">
    <source>
        <dbReference type="Pfam" id="PF02841"/>
    </source>
</evidence>
<evidence type="ECO:0000256" key="1">
    <source>
        <dbReference type="SAM" id="Coils"/>
    </source>
</evidence>
<protein>
    <submittedName>
        <fullName evidence="3">Guanylate binding 5 isoform X1</fullName>
    </submittedName>
</protein>
<dbReference type="Gene3D" id="1.20.1000.10">
    <property type="entry name" value="Guanylate-binding protein, C-terminal domain"/>
    <property type="match status" value="1"/>
</dbReference>